<organism evidence="1 2">
    <name type="scientific">Cardiocondyla obscurior</name>
    <dbReference type="NCBI Taxonomy" id="286306"/>
    <lineage>
        <taxon>Eukaryota</taxon>
        <taxon>Metazoa</taxon>
        <taxon>Ecdysozoa</taxon>
        <taxon>Arthropoda</taxon>
        <taxon>Hexapoda</taxon>
        <taxon>Insecta</taxon>
        <taxon>Pterygota</taxon>
        <taxon>Neoptera</taxon>
        <taxon>Endopterygota</taxon>
        <taxon>Hymenoptera</taxon>
        <taxon>Apocrita</taxon>
        <taxon>Aculeata</taxon>
        <taxon>Formicoidea</taxon>
        <taxon>Formicidae</taxon>
        <taxon>Myrmicinae</taxon>
        <taxon>Cardiocondyla</taxon>
    </lineage>
</organism>
<proteinExistence type="predicted"/>
<dbReference type="EMBL" id="JADYXP020000024">
    <property type="protein sequence ID" value="KAL0101417.1"/>
    <property type="molecule type" value="Genomic_DNA"/>
</dbReference>
<accession>A0AAW2EDY6</accession>
<evidence type="ECO:0000313" key="2">
    <source>
        <dbReference type="Proteomes" id="UP001430953"/>
    </source>
</evidence>
<dbReference type="AlphaFoldDB" id="A0AAW2EDY6"/>
<protein>
    <submittedName>
        <fullName evidence="1">Uncharacterized protein</fullName>
    </submittedName>
</protein>
<gene>
    <name evidence="1" type="ORF">PUN28_018918</name>
</gene>
<sequence length="77" mass="8556">MQMSMRITLARAYCQSRVTGTSAHSRAIRINCGWVHGETHATIRTGWAIAREWSTGDYRGIITLPAPCTCDLCLICN</sequence>
<reference evidence="1 2" key="1">
    <citation type="submission" date="2023-03" db="EMBL/GenBank/DDBJ databases">
        <title>High recombination rates correlate with genetic variation in Cardiocondyla obscurior ants.</title>
        <authorList>
            <person name="Errbii M."/>
        </authorList>
    </citation>
    <scope>NUCLEOTIDE SEQUENCE [LARGE SCALE GENOMIC DNA]</scope>
    <source>
        <strain evidence="1">Alpha-2009</strain>
        <tissue evidence="1">Whole body</tissue>
    </source>
</reference>
<name>A0AAW2EDY6_9HYME</name>
<comment type="caution">
    <text evidence="1">The sequence shown here is derived from an EMBL/GenBank/DDBJ whole genome shotgun (WGS) entry which is preliminary data.</text>
</comment>
<keyword evidence="2" id="KW-1185">Reference proteome</keyword>
<evidence type="ECO:0000313" key="1">
    <source>
        <dbReference type="EMBL" id="KAL0101417.1"/>
    </source>
</evidence>
<dbReference type="Proteomes" id="UP001430953">
    <property type="component" value="Unassembled WGS sequence"/>
</dbReference>